<dbReference type="AlphaFoldDB" id="A0A4Q2TXR9"/>
<keyword evidence="4" id="KW-0233">DNA recombination</keyword>
<dbReference type="EMBL" id="QYBB01000091">
    <property type="protein sequence ID" value="RYC28902.1"/>
    <property type="molecule type" value="Genomic_DNA"/>
</dbReference>
<evidence type="ECO:0000313" key="8">
    <source>
        <dbReference type="EMBL" id="RYC28902.1"/>
    </source>
</evidence>
<dbReference type="InterPro" id="IPR044068">
    <property type="entry name" value="CB"/>
</dbReference>
<dbReference type="OrthoDB" id="550438at2"/>
<name>A0A4Q2TXR9_9HYPH</name>
<keyword evidence="2" id="KW-0229">DNA integration</keyword>
<dbReference type="InterPro" id="IPR013762">
    <property type="entry name" value="Integrase-like_cat_sf"/>
</dbReference>
<evidence type="ECO:0000259" key="6">
    <source>
        <dbReference type="PROSITE" id="PS51898"/>
    </source>
</evidence>
<sequence>MSDNLPIVVEVDASDKLSFASRQQADSDHHLVALWIGRHSSLHTRRNYQRQADRFLGFVRCPLAEVRIGDLQAYIASLDGLAVGTRAAMVAAVKSLLSFGQEIGYLRVNVGKAVKAPPVKNTLAERIMAEADAMLMLRLEPLPRNRALLTLLYGGGLRVSEACGLRWRDLAPRDGAGQATVFGKGGKTRVVLLSANTWGMLAAIRGEARSDDPVFRSRKAGHLDVSAVHRLVKVAAARAGLSEDVSAHWLRHAHASHSLDRGAPLSLVKDTLGHASVATTGRYLHARPSDSSSRYLGI</sequence>
<dbReference type="InterPro" id="IPR002104">
    <property type="entry name" value="Integrase_catalytic"/>
</dbReference>
<dbReference type="Gene3D" id="1.10.150.130">
    <property type="match status" value="1"/>
</dbReference>
<dbReference type="PANTHER" id="PTHR30349">
    <property type="entry name" value="PHAGE INTEGRASE-RELATED"/>
    <property type="match status" value="1"/>
</dbReference>
<dbReference type="GO" id="GO:0003677">
    <property type="term" value="F:DNA binding"/>
    <property type="evidence" value="ECO:0007669"/>
    <property type="project" value="UniProtKB-UniRule"/>
</dbReference>
<proteinExistence type="inferred from homology"/>
<dbReference type="SUPFAM" id="SSF56349">
    <property type="entry name" value="DNA breaking-rejoining enzymes"/>
    <property type="match status" value="1"/>
</dbReference>
<accession>A0A4Q2TXR9</accession>
<comment type="caution">
    <text evidence="8">The sequence shown here is derived from an EMBL/GenBank/DDBJ whole genome shotgun (WGS) entry which is preliminary data.</text>
</comment>
<dbReference type="Pfam" id="PF00589">
    <property type="entry name" value="Phage_integrase"/>
    <property type="match status" value="1"/>
</dbReference>
<evidence type="ECO:0000259" key="7">
    <source>
        <dbReference type="PROSITE" id="PS51900"/>
    </source>
</evidence>
<evidence type="ECO:0000256" key="1">
    <source>
        <dbReference type="ARBA" id="ARBA00008857"/>
    </source>
</evidence>
<dbReference type="PANTHER" id="PTHR30349:SF41">
    <property type="entry name" value="INTEGRASE_RECOMBINASE PROTEIN MJ0367-RELATED"/>
    <property type="match status" value="1"/>
</dbReference>
<feature type="domain" description="Tyr recombinase" evidence="6">
    <location>
        <begin position="122"/>
        <end position="296"/>
    </location>
</feature>
<protein>
    <submittedName>
        <fullName evidence="8">Integrase</fullName>
    </submittedName>
</protein>
<keyword evidence="3 5" id="KW-0238">DNA-binding</keyword>
<dbReference type="InterPro" id="IPR050090">
    <property type="entry name" value="Tyrosine_recombinase_XerCD"/>
</dbReference>
<organism evidence="8 9">
    <name type="scientific">Lichenibacterium minor</name>
    <dbReference type="NCBI Taxonomy" id="2316528"/>
    <lineage>
        <taxon>Bacteria</taxon>
        <taxon>Pseudomonadati</taxon>
        <taxon>Pseudomonadota</taxon>
        <taxon>Alphaproteobacteria</taxon>
        <taxon>Hyphomicrobiales</taxon>
        <taxon>Lichenihabitantaceae</taxon>
        <taxon>Lichenibacterium</taxon>
    </lineage>
</organism>
<dbReference type="Gene3D" id="1.10.443.10">
    <property type="entry name" value="Intergrase catalytic core"/>
    <property type="match status" value="1"/>
</dbReference>
<reference evidence="8 9" key="1">
    <citation type="submission" date="2018-12" db="EMBL/GenBank/DDBJ databases">
        <authorList>
            <person name="Grouzdev D.S."/>
            <person name="Krutkina M.S."/>
        </authorList>
    </citation>
    <scope>NUCLEOTIDE SEQUENCE [LARGE SCALE GENOMIC DNA]</scope>
    <source>
        <strain evidence="8 9">RmlP026</strain>
    </source>
</reference>
<dbReference type="InterPro" id="IPR011010">
    <property type="entry name" value="DNA_brk_join_enz"/>
</dbReference>
<evidence type="ECO:0000313" key="9">
    <source>
        <dbReference type="Proteomes" id="UP000290759"/>
    </source>
</evidence>
<reference evidence="8 9" key="2">
    <citation type="submission" date="2019-02" db="EMBL/GenBank/DDBJ databases">
        <title>'Lichenibacterium ramalinii' gen. nov. sp. nov., 'Lichenibacterium minor' gen. nov. sp. nov.</title>
        <authorList>
            <person name="Pankratov T."/>
        </authorList>
    </citation>
    <scope>NUCLEOTIDE SEQUENCE [LARGE SCALE GENOMIC DNA]</scope>
    <source>
        <strain evidence="8 9">RmlP026</strain>
    </source>
</reference>
<dbReference type="InterPro" id="IPR004107">
    <property type="entry name" value="Integrase_SAM-like_N"/>
</dbReference>
<gene>
    <name evidence="8" type="ORF">D3273_26815</name>
</gene>
<dbReference type="PROSITE" id="PS51898">
    <property type="entry name" value="TYR_RECOMBINASE"/>
    <property type="match status" value="1"/>
</dbReference>
<evidence type="ECO:0000256" key="5">
    <source>
        <dbReference type="PROSITE-ProRule" id="PRU01248"/>
    </source>
</evidence>
<dbReference type="GO" id="GO:0015074">
    <property type="term" value="P:DNA integration"/>
    <property type="evidence" value="ECO:0007669"/>
    <property type="project" value="UniProtKB-KW"/>
</dbReference>
<dbReference type="Pfam" id="PF02899">
    <property type="entry name" value="Phage_int_SAM_1"/>
    <property type="match status" value="1"/>
</dbReference>
<comment type="similarity">
    <text evidence="1">Belongs to the 'phage' integrase family.</text>
</comment>
<dbReference type="PROSITE" id="PS51900">
    <property type="entry name" value="CB"/>
    <property type="match status" value="1"/>
</dbReference>
<dbReference type="InterPro" id="IPR010998">
    <property type="entry name" value="Integrase_recombinase_N"/>
</dbReference>
<keyword evidence="9" id="KW-1185">Reference proteome</keyword>
<evidence type="ECO:0000256" key="2">
    <source>
        <dbReference type="ARBA" id="ARBA00022908"/>
    </source>
</evidence>
<dbReference type="Proteomes" id="UP000290759">
    <property type="component" value="Unassembled WGS sequence"/>
</dbReference>
<dbReference type="GO" id="GO:0006310">
    <property type="term" value="P:DNA recombination"/>
    <property type="evidence" value="ECO:0007669"/>
    <property type="project" value="UniProtKB-KW"/>
</dbReference>
<dbReference type="RefSeq" id="WP_129230011.1">
    <property type="nucleotide sequence ID" value="NZ_QYBB01000091.1"/>
</dbReference>
<evidence type="ECO:0000256" key="3">
    <source>
        <dbReference type="ARBA" id="ARBA00023125"/>
    </source>
</evidence>
<evidence type="ECO:0000256" key="4">
    <source>
        <dbReference type="ARBA" id="ARBA00023172"/>
    </source>
</evidence>
<feature type="domain" description="Core-binding (CB)" evidence="7">
    <location>
        <begin position="26"/>
        <end position="101"/>
    </location>
</feature>